<evidence type="ECO:0000256" key="1">
    <source>
        <dbReference type="ARBA" id="ARBA00003416"/>
    </source>
</evidence>
<dbReference type="EMBL" id="CP073100">
    <property type="protein sequence ID" value="QUE50262.1"/>
    <property type="molecule type" value="Genomic_DNA"/>
</dbReference>
<dbReference type="PANTHER" id="PTHR30563">
    <property type="entry name" value="DNA RECOMBINATION PROTEIN RMUC"/>
    <property type="match status" value="1"/>
</dbReference>
<feature type="coiled-coil region" evidence="5">
    <location>
        <begin position="34"/>
        <end position="103"/>
    </location>
</feature>
<evidence type="ECO:0000313" key="7">
    <source>
        <dbReference type="Proteomes" id="UP000676169"/>
    </source>
</evidence>
<sequence length="498" mass="54713">MPPELQQHLPVIIAAVAGLFLGWLITKLAANSRHTAAAERLKAEERRAAEIEARLARLTEESTLNDQEASAVRSHLAELKTRLEEEQKAAKAKQELLDRAEQRLSDTFKALSADALKSSAEQFLQLAKTSLRAQTEEAKGEIEQRKTAIENLVKPVAESLGKFELRVGEIEKARVAAYAELQQQVKSLGEGQSGLQRETANLVKALRQPTGRGQWGEIQLRRVVELAGMQEHCDFETQHTATTDEGKRLRPDLIVKLPGGKTLVVDSKTPMDAYLDALEAADDATREDALRRHTRQVRTHIDQLSSKNYTAQFDHTPEFTVLFLPSESFFSAALQNDPGLIERGVDNGVILATPTTLIALLRAVAYGWRQEALAENAREISAMGRTLYERLGTLSGHFAKVGKSLDGAVQNYNNAVASFESRVLPAARKFEDLKAAAENAVLPEPEPVEKLARLPRDTAPETQAALPTIAVVEPEDDFTFVPDAGARNAASDLRSALE</sequence>
<evidence type="ECO:0000256" key="3">
    <source>
        <dbReference type="ARBA" id="ARBA00023054"/>
    </source>
</evidence>
<dbReference type="GO" id="GO:0006310">
    <property type="term" value="P:DNA recombination"/>
    <property type="evidence" value="ECO:0007669"/>
    <property type="project" value="UniProtKB-KW"/>
</dbReference>
<dbReference type="InterPro" id="IPR003798">
    <property type="entry name" value="DNA_recombination_RmuC"/>
</dbReference>
<name>A0A975G6J7_9BACT</name>
<organism evidence="6 7">
    <name type="scientific">Luteolibacter ambystomatis</name>
    <dbReference type="NCBI Taxonomy" id="2824561"/>
    <lineage>
        <taxon>Bacteria</taxon>
        <taxon>Pseudomonadati</taxon>
        <taxon>Verrucomicrobiota</taxon>
        <taxon>Verrucomicrobiia</taxon>
        <taxon>Verrucomicrobiales</taxon>
        <taxon>Verrucomicrobiaceae</taxon>
        <taxon>Luteolibacter</taxon>
    </lineage>
</organism>
<keyword evidence="3 5" id="KW-0175">Coiled coil</keyword>
<proteinExistence type="inferred from homology"/>
<keyword evidence="4" id="KW-0233">DNA recombination</keyword>
<keyword evidence="7" id="KW-1185">Reference proteome</keyword>
<gene>
    <name evidence="6" type="primary">rmuC</name>
    <name evidence="6" type="ORF">KBB96_15460</name>
</gene>
<dbReference type="AlphaFoldDB" id="A0A975G6J7"/>
<accession>A0A975G6J7</accession>
<evidence type="ECO:0000313" key="6">
    <source>
        <dbReference type="EMBL" id="QUE50262.1"/>
    </source>
</evidence>
<dbReference type="Proteomes" id="UP000676169">
    <property type="component" value="Chromosome"/>
</dbReference>
<dbReference type="PANTHER" id="PTHR30563:SF0">
    <property type="entry name" value="DNA RECOMBINATION PROTEIN RMUC"/>
    <property type="match status" value="1"/>
</dbReference>
<dbReference type="KEGG" id="lamb:KBB96_15460"/>
<dbReference type="Pfam" id="PF02646">
    <property type="entry name" value="RmuC"/>
    <property type="match status" value="1"/>
</dbReference>
<comment type="function">
    <text evidence="1">Involved in DNA recombination.</text>
</comment>
<protein>
    <submittedName>
        <fullName evidence="6">DNA recombination protein RmuC</fullName>
    </submittedName>
</protein>
<reference evidence="6" key="1">
    <citation type="submission" date="2021-04" db="EMBL/GenBank/DDBJ databases">
        <title>Luteolibacter sp. 32A isolated from the skin of an Anderson's salamander (Ambystoma andersonii).</title>
        <authorList>
            <person name="Spergser J."/>
            <person name="Busse H.-J."/>
        </authorList>
    </citation>
    <scope>NUCLEOTIDE SEQUENCE</scope>
    <source>
        <strain evidence="6">32A</strain>
    </source>
</reference>
<dbReference type="RefSeq" id="WP_211630393.1">
    <property type="nucleotide sequence ID" value="NZ_CP073100.1"/>
</dbReference>
<evidence type="ECO:0000256" key="5">
    <source>
        <dbReference type="SAM" id="Coils"/>
    </source>
</evidence>
<evidence type="ECO:0000256" key="2">
    <source>
        <dbReference type="ARBA" id="ARBA00009840"/>
    </source>
</evidence>
<evidence type="ECO:0000256" key="4">
    <source>
        <dbReference type="ARBA" id="ARBA00023172"/>
    </source>
</evidence>
<comment type="similarity">
    <text evidence="2">Belongs to the RmuC family.</text>
</comment>